<name>A0A2S6CCP1_9PEZI</name>
<dbReference type="AlphaFoldDB" id="A0A2S6CCP1"/>
<evidence type="ECO:0000313" key="3">
    <source>
        <dbReference type="Proteomes" id="UP000237631"/>
    </source>
</evidence>
<reference evidence="3" key="1">
    <citation type="journal article" date="2017" name="bioRxiv">
        <title>Conservation of a gene cluster reveals novel cercosporin biosynthetic mechanisms and extends production to the genus Colletotrichum.</title>
        <authorList>
            <person name="de Jonge R."/>
            <person name="Ebert M.K."/>
            <person name="Huitt-Roehl C.R."/>
            <person name="Pal P."/>
            <person name="Suttle J.C."/>
            <person name="Spanner R.E."/>
            <person name="Neubauer J.D."/>
            <person name="Jurick W.M.II."/>
            <person name="Stott K.A."/>
            <person name="Secor G.A."/>
            <person name="Thomma B.P.H.J."/>
            <person name="Van de Peer Y."/>
            <person name="Townsend C.A."/>
            <person name="Bolton M.D."/>
        </authorList>
    </citation>
    <scope>NUCLEOTIDE SEQUENCE [LARGE SCALE GENOMIC DNA]</scope>
    <source>
        <strain evidence="3">CBS538.71</strain>
    </source>
</reference>
<comment type="caution">
    <text evidence="2">The sequence shown here is derived from an EMBL/GenBank/DDBJ whole genome shotgun (WGS) entry which is preliminary data.</text>
</comment>
<evidence type="ECO:0000256" key="1">
    <source>
        <dbReference type="SAM" id="SignalP"/>
    </source>
</evidence>
<evidence type="ECO:0000313" key="2">
    <source>
        <dbReference type="EMBL" id="PPJ57494.1"/>
    </source>
</evidence>
<sequence length="238" mass="26465">MVNVVLLLSALQSTFAAYLPDGDFGYPLLAPRFDESVCKRDVAVWHLRPGDGETIEAARSNDAIPKRTTSLSCPRSQLLKTRELASADGNVFNAVCRRQINGKKPRAQVVKLDVPINGNVQSINTPGTSGRVEMHADSYWVQDPNNPELREEEMAFHIVNRRRCPIAIEFDPPLRLVSNRRNDPGNSVAHVELQATPEERWHQGAFQCEVSDVQRIAQLAIAVRLVIEAFSWCGGPSN</sequence>
<dbReference type="Proteomes" id="UP000237631">
    <property type="component" value="Unassembled WGS sequence"/>
</dbReference>
<feature type="chain" id="PRO_5015534042" description="Ig-like domain-containing protein" evidence="1">
    <location>
        <begin position="17"/>
        <end position="238"/>
    </location>
</feature>
<evidence type="ECO:0008006" key="4">
    <source>
        <dbReference type="Google" id="ProtNLM"/>
    </source>
</evidence>
<keyword evidence="1" id="KW-0732">Signal</keyword>
<accession>A0A2S6CCP1</accession>
<dbReference type="OrthoDB" id="10366659at2759"/>
<protein>
    <recommendedName>
        <fullName evidence="4">Ig-like domain-containing protein</fullName>
    </recommendedName>
</protein>
<keyword evidence="3" id="KW-1185">Reference proteome</keyword>
<proteinExistence type="predicted"/>
<dbReference type="EMBL" id="PNEN01000493">
    <property type="protein sequence ID" value="PPJ57494.1"/>
    <property type="molecule type" value="Genomic_DNA"/>
</dbReference>
<organism evidence="2 3">
    <name type="scientific">Cercospora berteroae</name>
    <dbReference type="NCBI Taxonomy" id="357750"/>
    <lineage>
        <taxon>Eukaryota</taxon>
        <taxon>Fungi</taxon>
        <taxon>Dikarya</taxon>
        <taxon>Ascomycota</taxon>
        <taxon>Pezizomycotina</taxon>
        <taxon>Dothideomycetes</taxon>
        <taxon>Dothideomycetidae</taxon>
        <taxon>Mycosphaerellales</taxon>
        <taxon>Mycosphaerellaceae</taxon>
        <taxon>Cercospora</taxon>
    </lineage>
</organism>
<gene>
    <name evidence="2" type="ORF">CBER1_09932</name>
</gene>
<feature type="signal peptide" evidence="1">
    <location>
        <begin position="1"/>
        <end position="16"/>
    </location>
</feature>